<feature type="transmembrane region" description="Helical" evidence="2">
    <location>
        <begin position="12"/>
        <end position="35"/>
    </location>
</feature>
<evidence type="ECO:0000313" key="3">
    <source>
        <dbReference type="EMBL" id="MDR9894495.1"/>
    </source>
</evidence>
<dbReference type="EMBL" id="JAALHA020000002">
    <property type="protein sequence ID" value="MDR9894495.1"/>
    <property type="molecule type" value="Genomic_DNA"/>
</dbReference>
<gene>
    <name evidence="3" type="ORF">G7B40_007895</name>
</gene>
<feature type="coiled-coil region" evidence="1">
    <location>
        <begin position="116"/>
        <end position="170"/>
    </location>
</feature>
<name>A0AAP5I8M8_9CYAN</name>
<keyword evidence="4" id="KW-1185">Reference proteome</keyword>
<dbReference type="NCBIfam" id="NF038305">
    <property type="entry name" value="HpsJ_fam"/>
    <property type="match status" value="1"/>
</dbReference>
<keyword evidence="1" id="KW-0175">Coiled coil</keyword>
<evidence type="ECO:0000256" key="1">
    <source>
        <dbReference type="SAM" id="Coils"/>
    </source>
</evidence>
<keyword evidence="2" id="KW-0472">Membrane</keyword>
<feature type="transmembrane region" description="Helical" evidence="2">
    <location>
        <begin position="56"/>
        <end position="72"/>
    </location>
</feature>
<feature type="transmembrane region" description="Helical" evidence="2">
    <location>
        <begin position="87"/>
        <end position="108"/>
    </location>
</feature>
<proteinExistence type="predicted"/>
<comment type="caution">
    <text evidence="3">The sequence shown here is derived from an EMBL/GenBank/DDBJ whole genome shotgun (WGS) entry which is preliminary data.</text>
</comment>
<dbReference type="InterPro" id="IPR047709">
    <property type="entry name" value="HpsJ-like"/>
</dbReference>
<dbReference type="RefSeq" id="WP_208340307.1">
    <property type="nucleotide sequence ID" value="NZ_CAWQFN010000643.1"/>
</dbReference>
<protein>
    <submittedName>
        <fullName evidence="3">HpsJ family protein</fullName>
    </submittedName>
</protein>
<dbReference type="AlphaFoldDB" id="A0AAP5I8M8"/>
<accession>A0AAP5I8M8</accession>
<keyword evidence="2" id="KW-1133">Transmembrane helix</keyword>
<organism evidence="3 4">
    <name type="scientific">Aetokthonos hydrillicola Thurmond2011</name>
    <dbReference type="NCBI Taxonomy" id="2712845"/>
    <lineage>
        <taxon>Bacteria</taxon>
        <taxon>Bacillati</taxon>
        <taxon>Cyanobacteriota</taxon>
        <taxon>Cyanophyceae</taxon>
        <taxon>Nostocales</taxon>
        <taxon>Hapalosiphonaceae</taxon>
        <taxon>Aetokthonos</taxon>
    </lineage>
</organism>
<keyword evidence="2" id="KW-0812">Transmembrane</keyword>
<feature type="transmembrane region" description="Helical" evidence="2">
    <location>
        <begin position="240"/>
        <end position="263"/>
    </location>
</feature>
<dbReference type="Proteomes" id="UP000667802">
    <property type="component" value="Unassembled WGS sequence"/>
</dbReference>
<evidence type="ECO:0000256" key="2">
    <source>
        <dbReference type="SAM" id="Phobius"/>
    </source>
</evidence>
<sequence>MNHRSAAGIKAARILTVSGFVLITSFFVDFLFLLFPFQVANNLWQIEVMTALVERGILPLVGFSLLFAGYWIDSQEEDSHPPIDLRFPAIILSGLLGLIFLLIFPIHLNNVRQGSLQAIEQINLQAQQQEIQLQNRLNQLKTQLSDEKTKEALEKQKSELKTRYTDILGDEQLYQNFLDDPTVSQPLKDLFKNFKANPQELDQYIEKQSDPQTFADQELSKIRQIKEVAEKQARDRAWKFGLRISISSSLLSMAFIIIAWTGWTKITKPDPISQPKIEESLATK</sequence>
<reference evidence="4" key="1">
    <citation type="journal article" date="2021" name="Science">
        <title>Hunting the eagle killer: A cyanobacterial neurotoxin causes vacuolar myelinopathy.</title>
        <authorList>
            <person name="Breinlinger S."/>
            <person name="Phillips T.J."/>
            <person name="Haram B.N."/>
            <person name="Mares J."/>
            <person name="Martinez Yerena J.A."/>
            <person name="Hrouzek P."/>
            <person name="Sobotka R."/>
            <person name="Henderson W.M."/>
            <person name="Schmieder P."/>
            <person name="Williams S.M."/>
            <person name="Lauderdale J.D."/>
            <person name="Wilde H.D."/>
            <person name="Gerrin W."/>
            <person name="Kust A."/>
            <person name="Washington J.W."/>
            <person name="Wagner C."/>
            <person name="Geier B."/>
            <person name="Liebeke M."/>
            <person name="Enke H."/>
            <person name="Niedermeyer T.H.J."/>
            <person name="Wilde S.B."/>
        </authorList>
    </citation>
    <scope>NUCLEOTIDE SEQUENCE [LARGE SCALE GENOMIC DNA]</scope>
    <source>
        <strain evidence="4">Thurmond2011</strain>
    </source>
</reference>
<evidence type="ECO:0000313" key="4">
    <source>
        <dbReference type="Proteomes" id="UP000667802"/>
    </source>
</evidence>